<protein>
    <submittedName>
        <fullName evidence="1">Uncharacterized protein</fullName>
    </submittedName>
</protein>
<dbReference type="AlphaFoldDB" id="A0A0D1XPL5"/>
<keyword evidence="3" id="KW-1185">Reference proteome</keyword>
<evidence type="ECO:0000313" key="2">
    <source>
        <dbReference type="EMBL" id="SDJ61030.1"/>
    </source>
</evidence>
<reference evidence="1 3" key="1">
    <citation type="submission" date="2015-07" db="EMBL/GenBank/DDBJ databases">
        <title>Fjat-14205 dsm 2895.</title>
        <authorList>
            <person name="Liu B."/>
            <person name="Wang J."/>
            <person name="Zhu Y."/>
            <person name="Liu G."/>
            <person name="Chen Q."/>
            <person name="Chen Z."/>
            <person name="Lan J."/>
            <person name="Che J."/>
            <person name="Ge C."/>
            <person name="Shi H."/>
            <person name="Pan Z."/>
            <person name="Liu X."/>
        </authorList>
    </citation>
    <scope>NUCLEOTIDE SEQUENCE [LARGE SCALE GENOMIC DNA]</scope>
    <source>
        <strain evidence="1 3">DSM 2895</strain>
    </source>
</reference>
<dbReference type="RefSeq" id="WP_043064614.1">
    <property type="nucleotide sequence ID" value="NZ_BJOA01000130.1"/>
</dbReference>
<dbReference type="EMBL" id="FNED01000022">
    <property type="protein sequence ID" value="SDJ61030.1"/>
    <property type="molecule type" value="Genomic_DNA"/>
</dbReference>
<sequence length="109" mass="12505">MNKQEILIQALQRLENFTPENSNIKNSLHDIKQKVQSFSEKEFEQEMSMVVTMPAEKVPYPAHDVRAALDEVFPELEQAFQGTKESEIISAMNRIRGILGTDDNLHYPS</sequence>
<dbReference type="PATRIC" id="fig|47500.12.peg.7274"/>
<evidence type="ECO:0000313" key="1">
    <source>
        <dbReference type="EMBL" id="KON96968.1"/>
    </source>
</evidence>
<dbReference type="EMBL" id="LGUG01000004">
    <property type="protein sequence ID" value="KON96968.1"/>
    <property type="molecule type" value="Genomic_DNA"/>
</dbReference>
<evidence type="ECO:0000313" key="3">
    <source>
        <dbReference type="Proteomes" id="UP000037269"/>
    </source>
</evidence>
<dbReference type="Proteomes" id="UP000182836">
    <property type="component" value="Unassembled WGS sequence"/>
</dbReference>
<dbReference type="Proteomes" id="UP000037269">
    <property type="component" value="Unassembled WGS sequence"/>
</dbReference>
<organism evidence="1 3">
    <name type="scientific">Aneurinibacillus migulanus</name>
    <name type="common">Bacillus migulanus</name>
    <dbReference type="NCBI Taxonomy" id="47500"/>
    <lineage>
        <taxon>Bacteria</taxon>
        <taxon>Bacillati</taxon>
        <taxon>Bacillota</taxon>
        <taxon>Bacilli</taxon>
        <taxon>Bacillales</taxon>
        <taxon>Paenibacillaceae</taxon>
        <taxon>Aneurinibacillus group</taxon>
        <taxon>Aneurinibacillus</taxon>
    </lineage>
</organism>
<dbReference type="OrthoDB" id="9955943at2"/>
<gene>
    <name evidence="1" type="ORF">AF333_17265</name>
    <name evidence="2" type="ORF">SAMN04487909_12236</name>
</gene>
<reference evidence="2 4" key="2">
    <citation type="submission" date="2016-10" db="EMBL/GenBank/DDBJ databases">
        <authorList>
            <person name="de Groot N.N."/>
        </authorList>
    </citation>
    <scope>NUCLEOTIDE SEQUENCE [LARGE SCALE GENOMIC DNA]</scope>
    <source>
        <strain evidence="2 4">DSM 2895</strain>
    </source>
</reference>
<dbReference type="GeneID" id="42306917"/>
<proteinExistence type="predicted"/>
<name>A0A0D1XPL5_ANEMI</name>
<accession>A0A0D1XPL5</accession>
<evidence type="ECO:0000313" key="4">
    <source>
        <dbReference type="Proteomes" id="UP000182836"/>
    </source>
</evidence>